<proteinExistence type="inferred from homology"/>
<dbReference type="InterPro" id="IPR014284">
    <property type="entry name" value="RNA_pol_sigma-70_dom"/>
</dbReference>
<dbReference type="InterPro" id="IPR013324">
    <property type="entry name" value="RNA_pol_sigma_r3/r4-like"/>
</dbReference>
<evidence type="ECO:0000256" key="3">
    <source>
        <dbReference type="ARBA" id="ARBA00023082"/>
    </source>
</evidence>
<dbReference type="Proteomes" id="UP000696931">
    <property type="component" value="Unassembled WGS sequence"/>
</dbReference>
<evidence type="ECO:0000256" key="4">
    <source>
        <dbReference type="ARBA" id="ARBA00023163"/>
    </source>
</evidence>
<gene>
    <name evidence="8" type="ORF">HZA61_02215</name>
</gene>
<dbReference type="GO" id="GO:0003677">
    <property type="term" value="F:DNA binding"/>
    <property type="evidence" value="ECO:0007669"/>
    <property type="project" value="InterPro"/>
</dbReference>
<keyword evidence="3" id="KW-0731">Sigma factor</keyword>
<dbReference type="InterPro" id="IPR007627">
    <property type="entry name" value="RNA_pol_sigma70_r2"/>
</dbReference>
<dbReference type="Gene3D" id="1.10.10.10">
    <property type="entry name" value="Winged helix-like DNA-binding domain superfamily/Winged helix DNA-binding domain"/>
    <property type="match status" value="1"/>
</dbReference>
<dbReference type="NCBIfam" id="TIGR02937">
    <property type="entry name" value="sigma70-ECF"/>
    <property type="match status" value="1"/>
</dbReference>
<feature type="compositionally biased region" description="Basic and acidic residues" evidence="5">
    <location>
        <begin position="11"/>
        <end position="32"/>
    </location>
</feature>
<dbReference type="CDD" id="cd06171">
    <property type="entry name" value="Sigma70_r4"/>
    <property type="match status" value="1"/>
</dbReference>
<dbReference type="GO" id="GO:0006352">
    <property type="term" value="P:DNA-templated transcription initiation"/>
    <property type="evidence" value="ECO:0007669"/>
    <property type="project" value="InterPro"/>
</dbReference>
<comment type="caution">
    <text evidence="8">The sequence shown here is derived from an EMBL/GenBank/DDBJ whole genome shotgun (WGS) entry which is preliminary data.</text>
</comment>
<sequence>MRGGTLRGGARRHDAPRKAAARKSREPFRGPSVHARERWEHILAEYDEKELIARLRARDMAALGEVFARYGGAMTTLAASMLRNRTEADDVVEDALLRIHDAAPGFRGERGLRTWSLRIVANLCRDRLRRRKFQGDLPDEPDAFERAGLKFDPIADWDGALDQRVMAAALERAIDSLPPDQREVVVLRHRLDLSHADMAELLNVPEGTIKSRLARALAVLREHLKGMDT</sequence>
<evidence type="ECO:0000313" key="9">
    <source>
        <dbReference type="Proteomes" id="UP000696931"/>
    </source>
</evidence>
<feature type="region of interest" description="Disordered" evidence="5">
    <location>
        <begin position="1"/>
        <end position="32"/>
    </location>
</feature>
<dbReference type="Pfam" id="PF08281">
    <property type="entry name" value="Sigma70_r4_2"/>
    <property type="match status" value="1"/>
</dbReference>
<dbReference type="PANTHER" id="PTHR43133">
    <property type="entry name" value="RNA POLYMERASE ECF-TYPE SIGMA FACTO"/>
    <property type="match status" value="1"/>
</dbReference>
<reference evidence="8" key="1">
    <citation type="submission" date="2020-07" db="EMBL/GenBank/DDBJ databases">
        <title>Huge and variable diversity of episymbiotic CPR bacteria and DPANN archaea in groundwater ecosystems.</title>
        <authorList>
            <person name="He C.Y."/>
            <person name="Keren R."/>
            <person name="Whittaker M."/>
            <person name="Farag I.F."/>
            <person name="Doudna J."/>
            <person name="Cate J.H.D."/>
            <person name="Banfield J.F."/>
        </authorList>
    </citation>
    <scope>NUCLEOTIDE SEQUENCE</scope>
    <source>
        <strain evidence="8">NC_groundwater_1813_Pr3_B-0.1um_71_17</strain>
    </source>
</reference>
<evidence type="ECO:0000259" key="7">
    <source>
        <dbReference type="Pfam" id="PF08281"/>
    </source>
</evidence>
<dbReference type="PANTHER" id="PTHR43133:SF51">
    <property type="entry name" value="RNA POLYMERASE SIGMA FACTOR"/>
    <property type="match status" value="1"/>
</dbReference>
<dbReference type="Gene3D" id="1.10.1740.10">
    <property type="match status" value="1"/>
</dbReference>
<evidence type="ECO:0000256" key="5">
    <source>
        <dbReference type="SAM" id="MobiDB-lite"/>
    </source>
</evidence>
<dbReference type="InterPro" id="IPR036388">
    <property type="entry name" value="WH-like_DNA-bd_sf"/>
</dbReference>
<dbReference type="SUPFAM" id="SSF88659">
    <property type="entry name" value="Sigma3 and sigma4 domains of RNA polymerase sigma factors"/>
    <property type="match status" value="1"/>
</dbReference>
<accession>A0A933W7U3</accession>
<evidence type="ECO:0000256" key="1">
    <source>
        <dbReference type="ARBA" id="ARBA00010641"/>
    </source>
</evidence>
<dbReference type="InterPro" id="IPR013325">
    <property type="entry name" value="RNA_pol_sigma_r2"/>
</dbReference>
<evidence type="ECO:0000256" key="2">
    <source>
        <dbReference type="ARBA" id="ARBA00023015"/>
    </source>
</evidence>
<dbReference type="AlphaFoldDB" id="A0A933W7U3"/>
<dbReference type="InterPro" id="IPR013249">
    <property type="entry name" value="RNA_pol_sigma70_r4_t2"/>
</dbReference>
<keyword evidence="4" id="KW-0804">Transcription</keyword>
<dbReference type="GO" id="GO:0016987">
    <property type="term" value="F:sigma factor activity"/>
    <property type="evidence" value="ECO:0007669"/>
    <property type="project" value="UniProtKB-KW"/>
</dbReference>
<evidence type="ECO:0000259" key="6">
    <source>
        <dbReference type="Pfam" id="PF04542"/>
    </source>
</evidence>
<keyword evidence="2" id="KW-0805">Transcription regulation</keyword>
<dbReference type="SUPFAM" id="SSF88946">
    <property type="entry name" value="Sigma2 domain of RNA polymerase sigma factors"/>
    <property type="match status" value="1"/>
</dbReference>
<dbReference type="EMBL" id="JACRIW010000020">
    <property type="protein sequence ID" value="MBI5168281.1"/>
    <property type="molecule type" value="Genomic_DNA"/>
</dbReference>
<evidence type="ECO:0000313" key="8">
    <source>
        <dbReference type="EMBL" id="MBI5168281.1"/>
    </source>
</evidence>
<organism evidence="8 9">
    <name type="scientific">Eiseniibacteriota bacterium</name>
    <dbReference type="NCBI Taxonomy" id="2212470"/>
    <lineage>
        <taxon>Bacteria</taxon>
        <taxon>Candidatus Eiseniibacteriota</taxon>
    </lineage>
</organism>
<protein>
    <submittedName>
        <fullName evidence="8">RNA polymerase sigma factor</fullName>
    </submittedName>
</protein>
<feature type="domain" description="RNA polymerase sigma factor 70 region 4 type 2" evidence="7">
    <location>
        <begin position="169"/>
        <end position="218"/>
    </location>
</feature>
<feature type="domain" description="RNA polymerase sigma-70 region 2" evidence="6">
    <location>
        <begin position="67"/>
        <end position="132"/>
    </location>
</feature>
<comment type="similarity">
    <text evidence="1">Belongs to the sigma-70 factor family. ECF subfamily.</text>
</comment>
<dbReference type="InterPro" id="IPR039425">
    <property type="entry name" value="RNA_pol_sigma-70-like"/>
</dbReference>
<name>A0A933W7U3_UNCEI</name>
<dbReference type="Pfam" id="PF04542">
    <property type="entry name" value="Sigma70_r2"/>
    <property type="match status" value="1"/>
</dbReference>